<dbReference type="Pfam" id="PF05721">
    <property type="entry name" value="PhyH"/>
    <property type="match status" value="1"/>
</dbReference>
<accession>A0ABT2EC50</accession>
<evidence type="ECO:0000313" key="2">
    <source>
        <dbReference type="Proteomes" id="UP001165542"/>
    </source>
</evidence>
<evidence type="ECO:0000313" key="1">
    <source>
        <dbReference type="EMBL" id="MCS2609160.1"/>
    </source>
</evidence>
<dbReference type="Proteomes" id="UP001165542">
    <property type="component" value="Unassembled WGS sequence"/>
</dbReference>
<sequence>MKGLARYLVWGGELFTGTKSFKANPILGSRRLNRYGLHAARVWLAYAMTRLRMAMLAPGVPKADRKQFTTQGYVLKENYLPQAQFAALVQAIERFDGEIRECCQGDARTHRVLLSPEVMQALPEVKAVLEAPELKRLFRYCAGHARLPICHIENVLNDAAPANVRRDPQKNLHIDTFQPTMKFWLYLEEVSEINGPFIYVPGSNRPHRERLKWEYAMSLQARAHADHYTASGSFRVGEEEALMLGNAPPRAFKVKANTLLIANTFGIHARGQATPGSSRLALWGMSRTNPFLPLPGLGFGYFNRLQYRVLQNMRKRDDEKAAARGTLSSWHRIEQTRITAQRAKPADDTLK</sequence>
<dbReference type="SUPFAM" id="SSF51197">
    <property type="entry name" value="Clavaminate synthase-like"/>
    <property type="match status" value="1"/>
</dbReference>
<name>A0ABT2EC50_9GAMM</name>
<dbReference type="RefSeq" id="WP_259035668.1">
    <property type="nucleotide sequence ID" value="NZ_JAJISC010000003.1"/>
</dbReference>
<dbReference type="InterPro" id="IPR008775">
    <property type="entry name" value="Phytyl_CoA_dOase-like"/>
</dbReference>
<reference evidence="1" key="1">
    <citation type="submission" date="2021-11" db="EMBL/GenBank/DDBJ databases">
        <title>Halomonas sp., isolated from a coastal aquaculture zone in Dongshan Bay.</title>
        <authorList>
            <person name="Lin W."/>
        </authorList>
    </citation>
    <scope>NUCLEOTIDE SEQUENCE</scope>
    <source>
        <strain evidence="1">Yzlin-01</strain>
    </source>
</reference>
<dbReference type="GO" id="GO:0051213">
    <property type="term" value="F:dioxygenase activity"/>
    <property type="evidence" value="ECO:0007669"/>
    <property type="project" value="UniProtKB-KW"/>
</dbReference>
<proteinExistence type="predicted"/>
<organism evidence="1 2">
    <name type="scientific">Halomonas dongshanensis</name>
    <dbReference type="NCBI Taxonomy" id="2890835"/>
    <lineage>
        <taxon>Bacteria</taxon>
        <taxon>Pseudomonadati</taxon>
        <taxon>Pseudomonadota</taxon>
        <taxon>Gammaproteobacteria</taxon>
        <taxon>Oceanospirillales</taxon>
        <taxon>Halomonadaceae</taxon>
        <taxon>Halomonas</taxon>
    </lineage>
</organism>
<protein>
    <submittedName>
        <fullName evidence="1">Phytanoyl-CoA dioxygenase family protein</fullName>
    </submittedName>
</protein>
<keyword evidence="2" id="KW-1185">Reference proteome</keyword>
<keyword evidence="1" id="KW-0223">Dioxygenase</keyword>
<dbReference type="Gene3D" id="2.60.120.620">
    <property type="entry name" value="q2cbj1_9rhob like domain"/>
    <property type="match status" value="1"/>
</dbReference>
<keyword evidence="1" id="KW-0560">Oxidoreductase</keyword>
<comment type="caution">
    <text evidence="1">The sequence shown here is derived from an EMBL/GenBank/DDBJ whole genome shotgun (WGS) entry which is preliminary data.</text>
</comment>
<dbReference type="EMBL" id="JAJISC010000003">
    <property type="protein sequence ID" value="MCS2609160.1"/>
    <property type="molecule type" value="Genomic_DNA"/>
</dbReference>
<gene>
    <name evidence="1" type="ORF">LLY24_07505</name>
</gene>